<proteinExistence type="predicted"/>
<keyword evidence="2" id="KW-1185">Reference proteome</keyword>
<comment type="caution">
    <text evidence="1">The sequence shown here is derived from an EMBL/GenBank/DDBJ whole genome shotgun (WGS) entry which is preliminary data.</text>
</comment>
<dbReference type="Proteomes" id="UP001066276">
    <property type="component" value="Chromosome 1_2"/>
</dbReference>
<evidence type="ECO:0000313" key="2">
    <source>
        <dbReference type="Proteomes" id="UP001066276"/>
    </source>
</evidence>
<dbReference type="EMBL" id="JANPWB010000002">
    <property type="protein sequence ID" value="KAJ1207451.1"/>
    <property type="molecule type" value="Genomic_DNA"/>
</dbReference>
<sequence length="128" mass="13985">MCSLVVLSLTDCWATQQNWQRDQETALTNFNFNLVSTPRGTDRKSDGRGAAGGCVNTCCPVAVKREAVECYVGHPGGRKCNGESARAERTLVSAVDTPLPVSRVRGALGSAEKHRAVRRRCSRLWPRP</sequence>
<reference evidence="1" key="1">
    <citation type="journal article" date="2022" name="bioRxiv">
        <title>Sequencing and chromosome-scale assembly of the giantPleurodeles waltlgenome.</title>
        <authorList>
            <person name="Brown T."/>
            <person name="Elewa A."/>
            <person name="Iarovenko S."/>
            <person name="Subramanian E."/>
            <person name="Araus A.J."/>
            <person name="Petzold A."/>
            <person name="Susuki M."/>
            <person name="Suzuki K.-i.T."/>
            <person name="Hayashi T."/>
            <person name="Toyoda A."/>
            <person name="Oliveira C."/>
            <person name="Osipova E."/>
            <person name="Leigh N.D."/>
            <person name="Simon A."/>
            <person name="Yun M.H."/>
        </authorList>
    </citation>
    <scope>NUCLEOTIDE SEQUENCE</scope>
    <source>
        <strain evidence="1">20211129_DDA</strain>
        <tissue evidence="1">Liver</tissue>
    </source>
</reference>
<evidence type="ECO:0008006" key="3">
    <source>
        <dbReference type="Google" id="ProtNLM"/>
    </source>
</evidence>
<evidence type="ECO:0000313" key="1">
    <source>
        <dbReference type="EMBL" id="KAJ1207451.1"/>
    </source>
</evidence>
<gene>
    <name evidence="1" type="ORF">NDU88_002842</name>
</gene>
<name>A0AAV7W4A9_PLEWA</name>
<protein>
    <recommendedName>
        <fullName evidence="3">Secreted protein</fullName>
    </recommendedName>
</protein>
<accession>A0AAV7W4A9</accession>
<dbReference type="AlphaFoldDB" id="A0AAV7W4A9"/>
<organism evidence="1 2">
    <name type="scientific">Pleurodeles waltl</name>
    <name type="common">Iberian ribbed newt</name>
    <dbReference type="NCBI Taxonomy" id="8319"/>
    <lineage>
        <taxon>Eukaryota</taxon>
        <taxon>Metazoa</taxon>
        <taxon>Chordata</taxon>
        <taxon>Craniata</taxon>
        <taxon>Vertebrata</taxon>
        <taxon>Euteleostomi</taxon>
        <taxon>Amphibia</taxon>
        <taxon>Batrachia</taxon>
        <taxon>Caudata</taxon>
        <taxon>Salamandroidea</taxon>
        <taxon>Salamandridae</taxon>
        <taxon>Pleurodelinae</taxon>
        <taxon>Pleurodeles</taxon>
    </lineage>
</organism>